<comment type="caution">
    <text evidence="1">The sequence shown here is derived from an EMBL/GenBank/DDBJ whole genome shotgun (WGS) entry which is preliminary data.</text>
</comment>
<reference evidence="1" key="1">
    <citation type="submission" date="2024-09" db="EMBL/GenBank/DDBJ databases">
        <authorList>
            <person name="Sun Q."/>
        </authorList>
    </citation>
    <scope>NUCLEOTIDE SEQUENCE [LARGE SCALE GENOMIC DNA]</scope>
    <source>
        <strain evidence="1">JCM 31273</strain>
    </source>
</reference>
<dbReference type="AlphaFoldDB" id="A0ABD5ML87"/>
<proteinExistence type="predicted"/>
<dbReference type="EMBL" id="JBHMAJ010000007">
    <property type="protein sequence ID" value="MFB9824608.1"/>
    <property type="molecule type" value="Genomic_DNA"/>
</dbReference>
<protein>
    <submittedName>
        <fullName evidence="1">DUF3105 domain-containing protein</fullName>
    </submittedName>
</protein>
<gene>
    <name evidence="1" type="ORF">ACFFOL_10580</name>
</gene>
<evidence type="ECO:0000313" key="1">
    <source>
        <dbReference type="EMBL" id="MFB9824608.1"/>
    </source>
</evidence>
<dbReference type="GeneID" id="67210757"/>
<dbReference type="InterPro" id="IPR021454">
    <property type="entry name" value="DUF3105"/>
</dbReference>
<dbReference type="Proteomes" id="UP001589595">
    <property type="component" value="Unassembled WGS sequence"/>
</dbReference>
<keyword evidence="2" id="KW-1185">Reference proteome</keyword>
<dbReference type="RefSeq" id="WP_222920743.1">
    <property type="nucleotide sequence ID" value="NZ_CP082286.1"/>
</dbReference>
<accession>A0ABD5ML87</accession>
<sequence>MTDGHDLADRSSLSRRRTLGVVGAGAVAALAGCLGGGGGDTSLPENGDPELLDDVESFPSEGVEHVERGTEVDYDTQPPTSGPHYSGVVEAGFYEEPQTMGDLVHTLEHGAVVAYYVPDALTDEARSSLETWANSHTGTWQSFVAVPNPYDDPQAPYTLTAWRHLLRMDEYDEDVVRAFAAEYIGRGPENPVR</sequence>
<dbReference type="Pfam" id="PF11303">
    <property type="entry name" value="DUF3105"/>
    <property type="match status" value="1"/>
</dbReference>
<evidence type="ECO:0000313" key="2">
    <source>
        <dbReference type="Proteomes" id="UP001589595"/>
    </source>
</evidence>
<organism evidence="1 2">
    <name type="scientific">Halobaculum roseum</name>
    <dbReference type="NCBI Taxonomy" id="2175149"/>
    <lineage>
        <taxon>Archaea</taxon>
        <taxon>Methanobacteriati</taxon>
        <taxon>Methanobacteriota</taxon>
        <taxon>Stenosarchaea group</taxon>
        <taxon>Halobacteria</taxon>
        <taxon>Halobacteriales</taxon>
        <taxon>Haloferacaceae</taxon>
        <taxon>Halobaculum</taxon>
    </lineage>
</organism>
<name>A0ABD5ML87_9EURY</name>